<name>A0A645J2H2_9ZZZZ</name>
<sequence length="146" mass="15906">MAPYKNQGQLIKSSPCGASAEKSYNTCILPPSNGMRTSWLVNKTELSPCCTTVVKKTKEFPSDKIGRFISQAASSVISVFRSLPSKLAMSMWGIAAGPNSSTAEALPWYKITKWSPATKTSLLMPSIGSQDVQLSLSWVQFGRLQR</sequence>
<reference evidence="1" key="1">
    <citation type="submission" date="2019-08" db="EMBL/GenBank/DDBJ databases">
        <authorList>
            <person name="Kucharzyk K."/>
            <person name="Murdoch R.W."/>
            <person name="Higgins S."/>
            <person name="Loffler F."/>
        </authorList>
    </citation>
    <scope>NUCLEOTIDE SEQUENCE</scope>
</reference>
<comment type="caution">
    <text evidence="1">The sequence shown here is derived from an EMBL/GenBank/DDBJ whole genome shotgun (WGS) entry which is preliminary data.</text>
</comment>
<gene>
    <name evidence="1" type="ORF">SDC9_204602</name>
</gene>
<dbReference type="EMBL" id="VSSQ01127815">
    <property type="protein sequence ID" value="MPN56909.1"/>
    <property type="molecule type" value="Genomic_DNA"/>
</dbReference>
<dbReference type="AlphaFoldDB" id="A0A645J2H2"/>
<protein>
    <submittedName>
        <fullName evidence="1">Uncharacterized protein</fullName>
    </submittedName>
</protein>
<proteinExistence type="predicted"/>
<organism evidence="1">
    <name type="scientific">bioreactor metagenome</name>
    <dbReference type="NCBI Taxonomy" id="1076179"/>
    <lineage>
        <taxon>unclassified sequences</taxon>
        <taxon>metagenomes</taxon>
        <taxon>ecological metagenomes</taxon>
    </lineage>
</organism>
<evidence type="ECO:0000313" key="1">
    <source>
        <dbReference type="EMBL" id="MPN56909.1"/>
    </source>
</evidence>
<accession>A0A645J2H2</accession>